<proteinExistence type="predicted"/>
<accession>A0A5L4J1U2</accession>
<dbReference type="SUPFAM" id="SSF53335">
    <property type="entry name" value="S-adenosyl-L-methionine-dependent methyltransferases"/>
    <property type="match status" value="1"/>
</dbReference>
<dbReference type="PANTHER" id="PTHR47739:SF1">
    <property type="entry name" value="TRNA1(VAL) (ADENINE(37)-N6)-METHYLTRANSFERASE"/>
    <property type="match status" value="1"/>
</dbReference>
<dbReference type="GO" id="GO:0032259">
    <property type="term" value="P:methylation"/>
    <property type="evidence" value="ECO:0007669"/>
    <property type="project" value="UniProtKB-KW"/>
</dbReference>
<protein>
    <submittedName>
        <fullName evidence="6">Methyltransferase domain-containing protein</fullName>
    </submittedName>
</protein>
<comment type="caution">
    <text evidence="6">The sequence shown here is derived from an EMBL/GenBank/DDBJ whole genome shotgun (WGS) entry which is preliminary data.</text>
</comment>
<dbReference type="EMBL" id="AACCXM010000009">
    <property type="protein sequence ID" value="EAK0469308.1"/>
    <property type="molecule type" value="Genomic_DNA"/>
</dbReference>
<evidence type="ECO:0000256" key="2">
    <source>
        <dbReference type="ARBA" id="ARBA00022691"/>
    </source>
</evidence>
<dbReference type="InterPro" id="IPR007848">
    <property type="entry name" value="Small_mtfrase_dom"/>
</dbReference>
<dbReference type="GO" id="GO:0003676">
    <property type="term" value="F:nucleic acid binding"/>
    <property type="evidence" value="ECO:0007669"/>
    <property type="project" value="InterPro"/>
</dbReference>
<feature type="domain" description="Methyltransferase small" evidence="3">
    <location>
        <begin position="17"/>
        <end position="111"/>
    </location>
</feature>
<evidence type="ECO:0000313" key="4">
    <source>
        <dbReference type="EMBL" id="EAI5408531.1"/>
    </source>
</evidence>
<evidence type="ECO:0000313" key="6">
    <source>
        <dbReference type="EMBL" id="EAK0469308.1"/>
    </source>
</evidence>
<dbReference type="GO" id="GO:0008170">
    <property type="term" value="F:N-methyltransferase activity"/>
    <property type="evidence" value="ECO:0007669"/>
    <property type="project" value="UniProtKB-ARBA"/>
</dbReference>
<name>A0A5L4J1U2_CAMFE</name>
<dbReference type="InterPro" id="IPR029063">
    <property type="entry name" value="SAM-dependent_MTases_sf"/>
</dbReference>
<sequence>MKLFQLKEGYRYNSDTLFLYDFISKNQIFGNVLDVGCGCGILGLLLKRDFINLNLSSIDIQEINSTITQLNADVNNLVAAVICDDFSKFKSEIKFDFIVSNPPFYNSQITKSENEHISISRYSSSLDPLSFFKSVNANLKPQGVLYFCYDARRVGEILPILSSLKLKLTKLRFVHSRISESSKLALFEAKKSSKSICEIYPPLIIFDENEFSGEVKEIFKKSDTKSEIYEC</sequence>
<keyword evidence="2" id="KW-0949">S-adenosyl-L-methionine</keyword>
<dbReference type="PROSITE" id="PS00092">
    <property type="entry name" value="N6_MTASE"/>
    <property type="match status" value="1"/>
</dbReference>
<evidence type="ECO:0000259" key="3">
    <source>
        <dbReference type="Pfam" id="PF05175"/>
    </source>
</evidence>
<dbReference type="InterPro" id="IPR050210">
    <property type="entry name" value="tRNA_Adenine-N(6)_MTase"/>
</dbReference>
<dbReference type="EMBL" id="AACCXK010000013">
    <property type="protein sequence ID" value="EAK0453456.1"/>
    <property type="molecule type" value="Genomic_DNA"/>
</dbReference>
<reference evidence="6 7" key="1">
    <citation type="submission" date="2018-05" db="EMBL/GenBank/DDBJ databases">
        <authorList>
            <consortium name="PulseNet: The National Subtyping Network for Foodborne Disease Surveillance"/>
            <person name="Tarr C.L."/>
            <person name="Trees E."/>
            <person name="Katz L.S."/>
            <person name="Carleton-Romer H.A."/>
            <person name="Stroika S."/>
            <person name="Kucerova Z."/>
            <person name="Roache K.F."/>
            <person name="Sabol A.L."/>
            <person name="Besser J."/>
            <person name="Gerner-Smidt P."/>
        </authorList>
    </citation>
    <scope>NUCLEOTIDE SEQUENCE</scope>
    <source>
        <strain evidence="5">2014D-0197</strain>
        <strain evidence="4 7">2016D-0221</strain>
        <strain evidence="6">D4313</strain>
    </source>
</reference>
<organism evidence="6">
    <name type="scientific">Campylobacter fetus</name>
    <dbReference type="NCBI Taxonomy" id="196"/>
    <lineage>
        <taxon>Bacteria</taxon>
        <taxon>Pseudomonadati</taxon>
        <taxon>Campylobacterota</taxon>
        <taxon>Epsilonproteobacteria</taxon>
        <taxon>Campylobacterales</taxon>
        <taxon>Campylobacteraceae</taxon>
        <taxon>Campylobacter</taxon>
    </lineage>
</organism>
<dbReference type="Proteomes" id="UP000557842">
    <property type="component" value="Unassembled WGS sequence"/>
</dbReference>
<evidence type="ECO:0000313" key="5">
    <source>
        <dbReference type="EMBL" id="EAK0453456.1"/>
    </source>
</evidence>
<dbReference type="InterPro" id="IPR002052">
    <property type="entry name" value="DNA_methylase_N6_adenine_CS"/>
</dbReference>
<dbReference type="CDD" id="cd02440">
    <property type="entry name" value="AdoMet_MTases"/>
    <property type="match status" value="1"/>
</dbReference>
<dbReference type="EMBL" id="AABQDW010000014">
    <property type="protein sequence ID" value="EAI5408531.1"/>
    <property type="molecule type" value="Genomic_DNA"/>
</dbReference>
<dbReference type="RefSeq" id="WP_065844170.1">
    <property type="nucleotide sequence ID" value="NZ_AABUZP020000050.1"/>
</dbReference>
<dbReference type="AlphaFoldDB" id="A0A5L4J1U2"/>
<keyword evidence="1 6" id="KW-0489">Methyltransferase</keyword>
<gene>
    <name evidence="5" type="ORF">AAH17_07300</name>
    <name evidence="6" type="ORF">AAH24_08065</name>
    <name evidence="4" type="ORF">BVH53_07465</name>
</gene>
<dbReference type="GO" id="GO:0008757">
    <property type="term" value="F:S-adenosylmethionine-dependent methyltransferase activity"/>
    <property type="evidence" value="ECO:0007669"/>
    <property type="project" value="UniProtKB-ARBA"/>
</dbReference>
<dbReference type="Gene3D" id="3.40.50.150">
    <property type="entry name" value="Vaccinia Virus protein VP39"/>
    <property type="match status" value="1"/>
</dbReference>
<dbReference type="PANTHER" id="PTHR47739">
    <property type="entry name" value="TRNA1(VAL) (ADENINE(37)-N6)-METHYLTRANSFERASE"/>
    <property type="match status" value="1"/>
</dbReference>
<evidence type="ECO:0000313" key="7">
    <source>
        <dbReference type="Proteomes" id="UP000557842"/>
    </source>
</evidence>
<dbReference type="Pfam" id="PF05175">
    <property type="entry name" value="MTS"/>
    <property type="match status" value="1"/>
</dbReference>
<evidence type="ECO:0000256" key="1">
    <source>
        <dbReference type="ARBA" id="ARBA00022603"/>
    </source>
</evidence>
<keyword evidence="6" id="KW-0808">Transferase</keyword>